<organism evidence="5 6">
    <name type="scientific">Lasiosphaeria hispida</name>
    <dbReference type="NCBI Taxonomy" id="260671"/>
    <lineage>
        <taxon>Eukaryota</taxon>
        <taxon>Fungi</taxon>
        <taxon>Dikarya</taxon>
        <taxon>Ascomycota</taxon>
        <taxon>Pezizomycotina</taxon>
        <taxon>Sordariomycetes</taxon>
        <taxon>Sordariomycetidae</taxon>
        <taxon>Sordariales</taxon>
        <taxon>Lasiosphaeriaceae</taxon>
        <taxon>Lasiosphaeria</taxon>
    </lineage>
</organism>
<evidence type="ECO:0000256" key="3">
    <source>
        <dbReference type="ARBA" id="ARBA00048679"/>
    </source>
</evidence>
<sequence length="402" mass="45133">MARYFPSILEYQLGGEPPLRSLLRSQLVVADRLQPGVDKVEYPDGDGQLAVFKYNPHSSGIEAWHEIQVLAQVSGGHAHILPIDALVFEEVTGQGVVGFTSRFVPGGTLDDRRQFKRKWLHEAMAVIDHLNLQRGLSHQDIASRNLLIDPDTDALLLFDFGHSWPVASGRETLTSRNDPKGLLVAVYHLVTRDPRFDVYYLHDVDETPLEDRAQWKKHPDVELDCDLDNLFDELIAWVRQRRDGPQPTAAVPSNPVIIPTCPKGPKDVAGDDAINLASTLAWVRTLHGRPNLRWHRPRRHHIDKSRRLLATGRYADEEPHAPQFVAADPKLGFPQPPKQSPERSADKCQPLVINEEPTAPQLAAAHSKLEFPQPPKQESLHQEPSAANKSQPVVDGEKKKRK</sequence>
<protein>
    <recommendedName>
        <fullName evidence="1">non-specific serine/threonine protein kinase</fullName>
        <ecNumber evidence="1">2.7.11.1</ecNumber>
    </recommendedName>
</protein>
<feature type="non-terminal residue" evidence="5">
    <location>
        <position position="402"/>
    </location>
</feature>
<dbReference type="GO" id="GO:0004674">
    <property type="term" value="F:protein serine/threonine kinase activity"/>
    <property type="evidence" value="ECO:0007669"/>
    <property type="project" value="UniProtKB-EC"/>
</dbReference>
<dbReference type="AlphaFoldDB" id="A0AAJ0HE73"/>
<evidence type="ECO:0000256" key="1">
    <source>
        <dbReference type="ARBA" id="ARBA00012513"/>
    </source>
</evidence>
<proteinExistence type="predicted"/>
<reference evidence="5" key="2">
    <citation type="submission" date="2023-06" db="EMBL/GenBank/DDBJ databases">
        <authorList>
            <consortium name="Lawrence Berkeley National Laboratory"/>
            <person name="Haridas S."/>
            <person name="Hensen N."/>
            <person name="Bonometti L."/>
            <person name="Westerberg I."/>
            <person name="Brannstrom I.O."/>
            <person name="Guillou S."/>
            <person name="Cros-Aarteil S."/>
            <person name="Calhoun S."/>
            <person name="Kuo A."/>
            <person name="Mondo S."/>
            <person name="Pangilinan J."/>
            <person name="Riley R."/>
            <person name="Labutti K."/>
            <person name="Andreopoulos B."/>
            <person name="Lipzen A."/>
            <person name="Chen C."/>
            <person name="Yanf M."/>
            <person name="Daum C."/>
            <person name="Ng V."/>
            <person name="Clum A."/>
            <person name="Steindorff A."/>
            <person name="Ohm R."/>
            <person name="Martin F."/>
            <person name="Silar P."/>
            <person name="Natvig D."/>
            <person name="Lalanne C."/>
            <person name="Gautier V."/>
            <person name="Ament-Velasquez S.L."/>
            <person name="Kruys A."/>
            <person name="Hutchinson M.I."/>
            <person name="Powell A.J."/>
            <person name="Barry K."/>
            <person name="Miller A.N."/>
            <person name="Grigoriev I.V."/>
            <person name="Debuchy R."/>
            <person name="Gladieux P."/>
            <person name="Thoren M.H."/>
            <person name="Johannesson H."/>
        </authorList>
    </citation>
    <scope>NUCLEOTIDE SEQUENCE</scope>
    <source>
        <strain evidence="5">CBS 955.72</strain>
    </source>
</reference>
<evidence type="ECO:0000313" key="6">
    <source>
        <dbReference type="Proteomes" id="UP001275084"/>
    </source>
</evidence>
<evidence type="ECO:0000256" key="2">
    <source>
        <dbReference type="ARBA" id="ARBA00047899"/>
    </source>
</evidence>
<dbReference type="SUPFAM" id="SSF56112">
    <property type="entry name" value="Protein kinase-like (PK-like)"/>
    <property type="match status" value="1"/>
</dbReference>
<dbReference type="Gene3D" id="1.10.510.10">
    <property type="entry name" value="Transferase(Phosphotransferase) domain 1"/>
    <property type="match status" value="1"/>
</dbReference>
<comment type="caution">
    <text evidence="5">The sequence shown here is derived from an EMBL/GenBank/DDBJ whole genome shotgun (WGS) entry which is preliminary data.</text>
</comment>
<name>A0AAJ0HE73_9PEZI</name>
<dbReference type="Proteomes" id="UP001275084">
    <property type="component" value="Unassembled WGS sequence"/>
</dbReference>
<accession>A0AAJ0HE73</accession>
<dbReference type="PROSITE" id="PS00109">
    <property type="entry name" value="PROTEIN_KINASE_TYR"/>
    <property type="match status" value="1"/>
</dbReference>
<evidence type="ECO:0000256" key="4">
    <source>
        <dbReference type="SAM" id="MobiDB-lite"/>
    </source>
</evidence>
<dbReference type="EMBL" id="JAUIQD010000005">
    <property type="protein sequence ID" value="KAK3349172.1"/>
    <property type="molecule type" value="Genomic_DNA"/>
</dbReference>
<dbReference type="InterPro" id="IPR008266">
    <property type="entry name" value="Tyr_kinase_AS"/>
</dbReference>
<dbReference type="InterPro" id="IPR011009">
    <property type="entry name" value="Kinase-like_dom_sf"/>
</dbReference>
<evidence type="ECO:0000313" key="5">
    <source>
        <dbReference type="EMBL" id="KAK3349172.1"/>
    </source>
</evidence>
<dbReference type="EC" id="2.7.11.1" evidence="1"/>
<feature type="region of interest" description="Disordered" evidence="4">
    <location>
        <begin position="319"/>
        <end position="402"/>
    </location>
</feature>
<gene>
    <name evidence="5" type="ORF">B0T25DRAFT_481653</name>
</gene>
<reference evidence="5" key="1">
    <citation type="journal article" date="2023" name="Mol. Phylogenet. Evol.">
        <title>Genome-scale phylogeny and comparative genomics of the fungal order Sordariales.</title>
        <authorList>
            <person name="Hensen N."/>
            <person name="Bonometti L."/>
            <person name="Westerberg I."/>
            <person name="Brannstrom I.O."/>
            <person name="Guillou S."/>
            <person name="Cros-Aarteil S."/>
            <person name="Calhoun S."/>
            <person name="Haridas S."/>
            <person name="Kuo A."/>
            <person name="Mondo S."/>
            <person name="Pangilinan J."/>
            <person name="Riley R."/>
            <person name="LaButti K."/>
            <person name="Andreopoulos B."/>
            <person name="Lipzen A."/>
            <person name="Chen C."/>
            <person name="Yan M."/>
            <person name="Daum C."/>
            <person name="Ng V."/>
            <person name="Clum A."/>
            <person name="Steindorff A."/>
            <person name="Ohm R.A."/>
            <person name="Martin F."/>
            <person name="Silar P."/>
            <person name="Natvig D.O."/>
            <person name="Lalanne C."/>
            <person name="Gautier V."/>
            <person name="Ament-Velasquez S.L."/>
            <person name="Kruys A."/>
            <person name="Hutchinson M.I."/>
            <person name="Powell A.J."/>
            <person name="Barry K."/>
            <person name="Miller A.N."/>
            <person name="Grigoriev I.V."/>
            <person name="Debuchy R."/>
            <person name="Gladieux P."/>
            <person name="Hiltunen Thoren M."/>
            <person name="Johannesson H."/>
        </authorList>
    </citation>
    <scope>NUCLEOTIDE SEQUENCE</scope>
    <source>
        <strain evidence="5">CBS 955.72</strain>
    </source>
</reference>
<comment type="catalytic activity">
    <reaction evidence="2">
        <text>L-threonyl-[protein] + ATP = O-phospho-L-threonyl-[protein] + ADP + H(+)</text>
        <dbReference type="Rhea" id="RHEA:46608"/>
        <dbReference type="Rhea" id="RHEA-COMP:11060"/>
        <dbReference type="Rhea" id="RHEA-COMP:11605"/>
        <dbReference type="ChEBI" id="CHEBI:15378"/>
        <dbReference type="ChEBI" id="CHEBI:30013"/>
        <dbReference type="ChEBI" id="CHEBI:30616"/>
        <dbReference type="ChEBI" id="CHEBI:61977"/>
        <dbReference type="ChEBI" id="CHEBI:456216"/>
        <dbReference type="EC" id="2.7.11.1"/>
    </reaction>
</comment>
<keyword evidence="6" id="KW-1185">Reference proteome</keyword>
<comment type="catalytic activity">
    <reaction evidence="3">
        <text>L-seryl-[protein] + ATP = O-phospho-L-seryl-[protein] + ADP + H(+)</text>
        <dbReference type="Rhea" id="RHEA:17989"/>
        <dbReference type="Rhea" id="RHEA-COMP:9863"/>
        <dbReference type="Rhea" id="RHEA-COMP:11604"/>
        <dbReference type="ChEBI" id="CHEBI:15378"/>
        <dbReference type="ChEBI" id="CHEBI:29999"/>
        <dbReference type="ChEBI" id="CHEBI:30616"/>
        <dbReference type="ChEBI" id="CHEBI:83421"/>
        <dbReference type="ChEBI" id="CHEBI:456216"/>
        <dbReference type="EC" id="2.7.11.1"/>
    </reaction>
</comment>